<comment type="catalytic activity">
    <reaction evidence="1">
        <text>3 S-adenosyl-L-methionine = nicotianamine + 3 S-methyl-5'-thioadenosine + 3 H(+)</text>
        <dbReference type="Rhea" id="RHEA:16481"/>
        <dbReference type="ChEBI" id="CHEBI:15378"/>
        <dbReference type="ChEBI" id="CHEBI:17509"/>
        <dbReference type="ChEBI" id="CHEBI:58249"/>
        <dbReference type="ChEBI" id="CHEBI:59789"/>
        <dbReference type="EC" id="2.5.1.43"/>
    </reaction>
</comment>
<protein>
    <recommendedName>
        <fullName evidence="1">Nicotianamine synthase</fullName>
        <ecNumber evidence="1">2.5.1.43</ecNumber>
    </recommendedName>
</protein>
<comment type="function">
    <text evidence="1">Synthesizes nicotianamine, a polyamine which serves as a sensor for the physiological iron status within the plant, and/or might be involved in the transport of iron.</text>
</comment>
<dbReference type="AlphaFoldDB" id="A0A8R7TQU7"/>
<organism evidence="3 4">
    <name type="scientific">Triticum urartu</name>
    <name type="common">Red wild einkorn</name>
    <name type="synonym">Crithodium urartu</name>
    <dbReference type="NCBI Taxonomy" id="4572"/>
    <lineage>
        <taxon>Eukaryota</taxon>
        <taxon>Viridiplantae</taxon>
        <taxon>Streptophyta</taxon>
        <taxon>Embryophyta</taxon>
        <taxon>Tracheophyta</taxon>
        <taxon>Spermatophyta</taxon>
        <taxon>Magnoliopsida</taxon>
        <taxon>Liliopsida</taxon>
        <taxon>Poales</taxon>
        <taxon>Poaceae</taxon>
        <taxon>BOP clade</taxon>
        <taxon>Pooideae</taxon>
        <taxon>Triticodae</taxon>
        <taxon>Triticeae</taxon>
        <taxon>Triticinae</taxon>
        <taxon>Triticum</taxon>
    </lineage>
</organism>
<feature type="compositionally biased region" description="Basic and acidic residues" evidence="2">
    <location>
        <begin position="249"/>
        <end position="259"/>
    </location>
</feature>
<sequence length="273" mass="31000">MREGLTRLCSEAEGRLEAHYSDMLAAFHNPLDHLGVFPYLLQQLGQPQQARVRAAGALRARRHRPGPRRLHRLRPAPVQLLRPRRAPPARRRVRQLRPVRRRQRAREQAVPRGHGRGRPHVVPHGRRRGPHRRARLVRRRLPGGARGHGRRGQGQGDRAPRRAHGGRGGPRRAERAWVPVPDRGPPGHRARRVPGAGRVPSRRRRGELRHHRAEVQGRACRWTWQRACWTAGARHGAGGQPTVQVRPDGGGREPEERGVRQRRSGVLIDRLAA</sequence>
<feature type="compositionally biased region" description="Basic residues" evidence="2">
    <location>
        <begin position="113"/>
        <end position="151"/>
    </location>
</feature>
<dbReference type="Pfam" id="PF03059">
    <property type="entry name" value="NAS"/>
    <property type="match status" value="1"/>
</dbReference>
<evidence type="ECO:0000256" key="2">
    <source>
        <dbReference type="SAM" id="MobiDB-lite"/>
    </source>
</evidence>
<dbReference type="GO" id="GO:0030410">
    <property type="term" value="F:nicotianamine synthase activity"/>
    <property type="evidence" value="ECO:0007669"/>
    <property type="project" value="UniProtKB-UniRule"/>
</dbReference>
<comment type="similarity">
    <text evidence="1">Belongs to the nicotianamine synthase (NAS)-like family.</text>
</comment>
<reference evidence="4" key="1">
    <citation type="journal article" date="2013" name="Nature">
        <title>Draft genome of the wheat A-genome progenitor Triticum urartu.</title>
        <authorList>
            <person name="Ling H.Q."/>
            <person name="Zhao S."/>
            <person name="Liu D."/>
            <person name="Wang J."/>
            <person name="Sun H."/>
            <person name="Zhang C."/>
            <person name="Fan H."/>
            <person name="Li D."/>
            <person name="Dong L."/>
            <person name="Tao Y."/>
            <person name="Gao C."/>
            <person name="Wu H."/>
            <person name="Li Y."/>
            <person name="Cui Y."/>
            <person name="Guo X."/>
            <person name="Zheng S."/>
            <person name="Wang B."/>
            <person name="Yu K."/>
            <person name="Liang Q."/>
            <person name="Yang W."/>
            <person name="Lou X."/>
            <person name="Chen J."/>
            <person name="Feng M."/>
            <person name="Jian J."/>
            <person name="Zhang X."/>
            <person name="Luo G."/>
            <person name="Jiang Y."/>
            <person name="Liu J."/>
            <person name="Wang Z."/>
            <person name="Sha Y."/>
            <person name="Zhang B."/>
            <person name="Wu H."/>
            <person name="Tang D."/>
            <person name="Shen Q."/>
            <person name="Xue P."/>
            <person name="Zou S."/>
            <person name="Wang X."/>
            <person name="Liu X."/>
            <person name="Wang F."/>
            <person name="Yang Y."/>
            <person name="An X."/>
            <person name="Dong Z."/>
            <person name="Zhang K."/>
            <person name="Zhang X."/>
            <person name="Luo M.C."/>
            <person name="Dvorak J."/>
            <person name="Tong Y."/>
            <person name="Wang J."/>
            <person name="Yang H."/>
            <person name="Li Z."/>
            <person name="Wang D."/>
            <person name="Zhang A."/>
            <person name="Wang J."/>
        </authorList>
    </citation>
    <scope>NUCLEOTIDE SEQUENCE</scope>
    <source>
        <strain evidence="4">cv. G1812</strain>
    </source>
</reference>
<dbReference type="Proteomes" id="UP000015106">
    <property type="component" value="Chromosome 3"/>
</dbReference>
<feature type="compositionally biased region" description="Basic residues" evidence="2">
    <location>
        <begin position="59"/>
        <end position="74"/>
    </location>
</feature>
<dbReference type="EC" id="2.5.1.43" evidence="1"/>
<evidence type="ECO:0000313" key="3">
    <source>
        <dbReference type="EnsemblPlants" id="TuG1812G0300000590.01.T01.cds281341"/>
    </source>
</evidence>
<keyword evidence="1" id="KW-0949">S-adenosyl-L-methionine</keyword>
<reference evidence="3" key="2">
    <citation type="submission" date="2018-03" db="EMBL/GenBank/DDBJ databases">
        <title>The Triticum urartu genome reveals the dynamic nature of wheat genome evolution.</title>
        <authorList>
            <person name="Ling H."/>
            <person name="Ma B."/>
            <person name="Shi X."/>
            <person name="Liu H."/>
            <person name="Dong L."/>
            <person name="Sun H."/>
            <person name="Cao Y."/>
            <person name="Gao Q."/>
            <person name="Zheng S."/>
            <person name="Li Y."/>
            <person name="Yu Y."/>
            <person name="Du H."/>
            <person name="Qi M."/>
            <person name="Li Y."/>
            <person name="Yu H."/>
            <person name="Cui Y."/>
            <person name="Wang N."/>
            <person name="Chen C."/>
            <person name="Wu H."/>
            <person name="Zhao Y."/>
            <person name="Zhang J."/>
            <person name="Li Y."/>
            <person name="Zhou W."/>
            <person name="Zhang B."/>
            <person name="Hu W."/>
            <person name="Eijk M."/>
            <person name="Tang J."/>
            <person name="Witsenboer H."/>
            <person name="Zhao S."/>
            <person name="Li Z."/>
            <person name="Zhang A."/>
            <person name="Wang D."/>
            <person name="Liang C."/>
        </authorList>
    </citation>
    <scope>NUCLEOTIDE SEQUENCE [LARGE SCALE GENOMIC DNA]</scope>
    <source>
        <strain evidence="3">cv. G1812</strain>
    </source>
</reference>
<feature type="region of interest" description="Disordered" evidence="2">
    <location>
        <begin position="233"/>
        <end position="273"/>
    </location>
</feature>
<name>A0A8R7TQU7_TRIUA</name>
<feature type="compositionally biased region" description="Basic residues" evidence="2">
    <location>
        <begin position="200"/>
        <end position="210"/>
    </location>
</feature>
<dbReference type="PANTHER" id="PTHR32266">
    <property type="entry name" value="NICOTIANAMINE SYNTHASE 3"/>
    <property type="match status" value="1"/>
</dbReference>
<feature type="region of interest" description="Disordered" evidence="2">
    <location>
        <begin position="58"/>
        <end position="210"/>
    </location>
</feature>
<dbReference type="GO" id="GO:0030418">
    <property type="term" value="P:nicotianamine biosynthetic process"/>
    <property type="evidence" value="ECO:0007669"/>
    <property type="project" value="UniProtKB-UniRule"/>
</dbReference>
<dbReference type="PANTHER" id="PTHR32266:SF20">
    <property type="entry name" value="NICOTIANAMINE SYNTHASE"/>
    <property type="match status" value="1"/>
</dbReference>
<dbReference type="EnsemblPlants" id="TuG1812G0300000590.01.T01">
    <property type="protein sequence ID" value="TuG1812G0300000590.01.T01.cds281341"/>
    <property type="gene ID" value="TuG1812G0300000590.01"/>
</dbReference>
<evidence type="ECO:0000313" key="4">
    <source>
        <dbReference type="Proteomes" id="UP000015106"/>
    </source>
</evidence>
<feature type="compositionally biased region" description="Basic residues" evidence="2">
    <location>
        <begin position="82"/>
        <end position="104"/>
    </location>
</feature>
<proteinExistence type="inferred from homology"/>
<evidence type="ECO:0000256" key="1">
    <source>
        <dbReference type="RuleBase" id="RU368095"/>
    </source>
</evidence>
<dbReference type="InterPro" id="IPR004298">
    <property type="entry name" value="Nicotian_synth"/>
</dbReference>
<keyword evidence="4" id="KW-1185">Reference proteome</keyword>
<reference evidence="3" key="3">
    <citation type="submission" date="2022-06" db="UniProtKB">
        <authorList>
            <consortium name="EnsemblPlants"/>
        </authorList>
    </citation>
    <scope>IDENTIFICATION</scope>
</reference>
<accession>A0A8R7TQU7</accession>
<dbReference type="Gramene" id="TuG1812G0300000590.01.T01">
    <property type="protein sequence ID" value="TuG1812G0300000590.01.T01.cds281341"/>
    <property type="gene ID" value="TuG1812G0300000590.01"/>
</dbReference>
<keyword evidence="1" id="KW-0808">Transferase</keyword>